<dbReference type="Proteomes" id="UP001500393">
    <property type="component" value="Unassembled WGS sequence"/>
</dbReference>
<dbReference type="EMBL" id="BAAAOS010000006">
    <property type="protein sequence ID" value="GAA1555064.1"/>
    <property type="molecule type" value="Genomic_DNA"/>
</dbReference>
<reference evidence="1 2" key="1">
    <citation type="journal article" date="2019" name="Int. J. Syst. Evol. Microbiol.">
        <title>The Global Catalogue of Microorganisms (GCM) 10K type strain sequencing project: providing services to taxonomists for standard genome sequencing and annotation.</title>
        <authorList>
            <consortium name="The Broad Institute Genomics Platform"/>
            <consortium name="The Broad Institute Genome Sequencing Center for Infectious Disease"/>
            <person name="Wu L."/>
            <person name="Ma J."/>
        </authorList>
    </citation>
    <scope>NUCLEOTIDE SEQUENCE [LARGE SCALE GENOMIC DNA]</scope>
    <source>
        <strain evidence="1 2">JCM 14969</strain>
    </source>
</reference>
<organism evidence="1 2">
    <name type="scientific">Kribbella sancticallisti</name>
    <dbReference type="NCBI Taxonomy" id="460087"/>
    <lineage>
        <taxon>Bacteria</taxon>
        <taxon>Bacillati</taxon>
        <taxon>Actinomycetota</taxon>
        <taxon>Actinomycetes</taxon>
        <taxon>Propionibacteriales</taxon>
        <taxon>Kribbellaceae</taxon>
        <taxon>Kribbella</taxon>
    </lineage>
</organism>
<evidence type="ECO:0000313" key="2">
    <source>
        <dbReference type="Proteomes" id="UP001500393"/>
    </source>
</evidence>
<sequence>METDPDAAWRPTCTPRSVVAGEFRQLNSPGLMLVRLDLTGIAGEPGRLRELVVAVQLLRRARLLVDYELDLFGGSPRFATIRENLAVLRAIVADGTTAATFTIRPTDGQCSPWVDEYRERLKASIGPWLTRLSDELADDWAEVVMGERQIYGPSGVAAHRIALQRLTLRSNTELLNLVADSAREFELTGDTRLLDDEFVRPRITLLTESMLALRNRFLTARAAAQASAAAPASAQAAKNVVPLRRVG</sequence>
<protein>
    <submittedName>
        <fullName evidence="1">Uncharacterized protein</fullName>
    </submittedName>
</protein>
<proteinExistence type="predicted"/>
<evidence type="ECO:0000313" key="1">
    <source>
        <dbReference type="EMBL" id="GAA1555064.1"/>
    </source>
</evidence>
<comment type="caution">
    <text evidence="1">The sequence shown here is derived from an EMBL/GenBank/DDBJ whole genome shotgun (WGS) entry which is preliminary data.</text>
</comment>
<dbReference type="RefSeq" id="WP_344209353.1">
    <property type="nucleotide sequence ID" value="NZ_BAAAOS010000006.1"/>
</dbReference>
<gene>
    <name evidence="1" type="ORF">GCM10009789_05640</name>
</gene>
<name>A0ABN2C9W4_9ACTN</name>
<accession>A0ABN2C9W4</accession>
<keyword evidence="2" id="KW-1185">Reference proteome</keyword>